<comment type="caution">
    <text evidence="3">The sequence shown here is derived from an EMBL/GenBank/DDBJ whole genome shotgun (WGS) entry which is preliminary data.</text>
</comment>
<evidence type="ECO:0000313" key="3">
    <source>
        <dbReference type="EMBL" id="MDN3711056.1"/>
    </source>
</evidence>
<name>A0ABT8D3S6_9RHOB</name>
<reference evidence="4" key="1">
    <citation type="journal article" date="2019" name="Int. J. Syst. Evol. Microbiol.">
        <title>The Global Catalogue of Microorganisms (GCM) 10K type strain sequencing project: providing services to taxonomists for standard genome sequencing and annotation.</title>
        <authorList>
            <consortium name="The Broad Institute Genomics Platform"/>
            <consortium name="The Broad Institute Genome Sequencing Center for Infectious Disease"/>
            <person name="Wu L."/>
            <person name="Ma J."/>
        </authorList>
    </citation>
    <scope>NUCLEOTIDE SEQUENCE [LARGE SCALE GENOMIC DNA]</scope>
    <source>
        <strain evidence="4">CECT 8482</strain>
    </source>
</reference>
<dbReference type="InterPro" id="IPR058627">
    <property type="entry name" value="MdtA-like_C"/>
</dbReference>
<gene>
    <name evidence="3" type="ORF">QWZ10_03080</name>
</gene>
<evidence type="ECO:0000313" key="4">
    <source>
        <dbReference type="Proteomes" id="UP001243846"/>
    </source>
</evidence>
<organism evidence="3 4">
    <name type="scientific">Paracoccus cavernae</name>
    <dbReference type="NCBI Taxonomy" id="1571207"/>
    <lineage>
        <taxon>Bacteria</taxon>
        <taxon>Pseudomonadati</taxon>
        <taxon>Pseudomonadota</taxon>
        <taxon>Alphaproteobacteria</taxon>
        <taxon>Rhodobacterales</taxon>
        <taxon>Paracoccaceae</taxon>
        <taxon>Paracoccus</taxon>
    </lineage>
</organism>
<feature type="compositionally biased region" description="Gly residues" evidence="1">
    <location>
        <begin position="49"/>
        <end position="74"/>
    </location>
</feature>
<accession>A0ABT8D3S6</accession>
<feature type="domain" description="Multidrug resistance protein MdtA-like C-terminal permuted SH3" evidence="2">
    <location>
        <begin position="2"/>
        <end position="49"/>
    </location>
</feature>
<keyword evidence="4" id="KW-1185">Reference proteome</keyword>
<dbReference type="Gene3D" id="2.40.420.20">
    <property type="match status" value="1"/>
</dbReference>
<dbReference type="EMBL" id="JAUFRC010000001">
    <property type="protein sequence ID" value="MDN3711056.1"/>
    <property type="molecule type" value="Genomic_DNA"/>
</dbReference>
<proteinExistence type="predicted"/>
<protein>
    <recommendedName>
        <fullName evidence="2">Multidrug resistance protein MdtA-like C-terminal permuted SH3 domain-containing protein</fullName>
    </recommendedName>
</protein>
<evidence type="ECO:0000259" key="2">
    <source>
        <dbReference type="Pfam" id="PF25967"/>
    </source>
</evidence>
<dbReference type="Proteomes" id="UP001243846">
    <property type="component" value="Unassembled WGS sequence"/>
</dbReference>
<sequence>MTQGRAATVQVLGSDGQISRREIVIGLDDKVSTEVLAGLSEGEAVVTGEGAGRSGGSSGGSGRMMGRGGPPMGL</sequence>
<evidence type="ECO:0000256" key="1">
    <source>
        <dbReference type="SAM" id="MobiDB-lite"/>
    </source>
</evidence>
<dbReference type="Pfam" id="PF25967">
    <property type="entry name" value="RND-MFP_C"/>
    <property type="match status" value="1"/>
</dbReference>
<feature type="region of interest" description="Disordered" evidence="1">
    <location>
        <begin position="47"/>
        <end position="74"/>
    </location>
</feature>